<keyword evidence="2 8" id="KW-0813">Transport</keyword>
<evidence type="ECO:0000256" key="8">
    <source>
        <dbReference type="RuleBase" id="RU363032"/>
    </source>
</evidence>
<dbReference type="SUPFAM" id="SSF161098">
    <property type="entry name" value="MetI-like"/>
    <property type="match status" value="1"/>
</dbReference>
<evidence type="ECO:0000313" key="11">
    <source>
        <dbReference type="Proteomes" id="UP000252582"/>
    </source>
</evidence>
<evidence type="ECO:0000256" key="1">
    <source>
        <dbReference type="ARBA" id="ARBA00004429"/>
    </source>
</evidence>
<comment type="caution">
    <text evidence="10">The sequence shown here is derived from an EMBL/GenBank/DDBJ whole genome shotgun (WGS) entry which is preliminary data.</text>
</comment>
<dbReference type="PANTHER" id="PTHR43357:SF4">
    <property type="entry name" value="INNER MEMBRANE ABC TRANSPORTER PERMEASE PROTEIN YDCV"/>
    <property type="match status" value="1"/>
</dbReference>
<dbReference type="PANTHER" id="PTHR43357">
    <property type="entry name" value="INNER MEMBRANE ABC TRANSPORTER PERMEASE PROTEIN YDCV"/>
    <property type="match status" value="1"/>
</dbReference>
<evidence type="ECO:0000256" key="5">
    <source>
        <dbReference type="ARBA" id="ARBA00022692"/>
    </source>
</evidence>
<keyword evidence="6 8" id="KW-1133">Transmembrane helix</keyword>
<feature type="transmembrane region" description="Helical" evidence="8">
    <location>
        <begin position="174"/>
        <end position="196"/>
    </location>
</feature>
<evidence type="ECO:0000313" key="10">
    <source>
        <dbReference type="EMBL" id="RCW22597.1"/>
    </source>
</evidence>
<proteinExistence type="inferred from homology"/>
<dbReference type="EMBL" id="QPIX01000008">
    <property type="protein sequence ID" value="RCW22597.1"/>
    <property type="molecule type" value="Genomic_DNA"/>
</dbReference>
<dbReference type="GO" id="GO:0055085">
    <property type="term" value="P:transmembrane transport"/>
    <property type="evidence" value="ECO:0007669"/>
    <property type="project" value="InterPro"/>
</dbReference>
<evidence type="ECO:0000259" key="9">
    <source>
        <dbReference type="PROSITE" id="PS50928"/>
    </source>
</evidence>
<evidence type="ECO:0000256" key="7">
    <source>
        <dbReference type="ARBA" id="ARBA00023136"/>
    </source>
</evidence>
<comment type="similarity">
    <text evidence="8">Belongs to the binding-protein-dependent transport system permease family.</text>
</comment>
<dbReference type="RefSeq" id="WP_114363981.1">
    <property type="nucleotide sequence ID" value="NZ_QPIX01000008.1"/>
</dbReference>
<feature type="transmembrane region" description="Helical" evidence="8">
    <location>
        <begin position="66"/>
        <end position="88"/>
    </location>
</feature>
<dbReference type="CDD" id="cd06261">
    <property type="entry name" value="TM_PBP2"/>
    <property type="match status" value="1"/>
</dbReference>
<feature type="transmembrane region" description="Helical" evidence="8">
    <location>
        <begin position="7"/>
        <end position="31"/>
    </location>
</feature>
<accession>A0A6I7HKT8</accession>
<name>A0A6I7HKT8_9HYPH</name>
<dbReference type="Gene3D" id="1.10.3720.10">
    <property type="entry name" value="MetI-like"/>
    <property type="match status" value="1"/>
</dbReference>
<sequence>MTKNGPLALVFNALFVVFLVSPMMLVCLVAFTSEDYLALPTNGLSLRWFYRLGEYPEFMESFRTSLGVALASAILALLFAVPAGLAIARYRFPGRETLNALFMSPLMLPHIVLGIAFLRFYTEIGLSGTTAGLVIGHVVIVFPFAMRIIIAGASGMDKRIEDAAASLGASRVTIYRRIILPLIVPGVASGFALSFIQSFDETTMTIFVASPTTTTLPVRMFNYIQDSIDPLICAVSALLILLTVILMIVLDRLYGLERLFVGEGRS</sequence>
<organism evidence="10 11">
    <name type="scientific">Ciceribacter lividus</name>
    <dbReference type="NCBI Taxonomy" id="1197950"/>
    <lineage>
        <taxon>Bacteria</taxon>
        <taxon>Pseudomonadati</taxon>
        <taxon>Pseudomonadota</taxon>
        <taxon>Alphaproteobacteria</taxon>
        <taxon>Hyphomicrobiales</taxon>
        <taxon>Rhizobiaceae</taxon>
        <taxon>Ciceribacter</taxon>
    </lineage>
</organism>
<protein>
    <submittedName>
        <fullName evidence="10">Putative spermidine/putrescine transport system permease protein</fullName>
    </submittedName>
</protein>
<keyword evidence="3" id="KW-1003">Cell membrane</keyword>
<dbReference type="Pfam" id="PF00528">
    <property type="entry name" value="BPD_transp_1"/>
    <property type="match status" value="1"/>
</dbReference>
<gene>
    <name evidence="10" type="ORF">DFR48_108119</name>
</gene>
<dbReference type="InterPro" id="IPR035906">
    <property type="entry name" value="MetI-like_sf"/>
</dbReference>
<feature type="transmembrane region" description="Helical" evidence="8">
    <location>
        <begin position="100"/>
        <end position="121"/>
    </location>
</feature>
<keyword evidence="5 8" id="KW-0812">Transmembrane</keyword>
<keyword evidence="7 8" id="KW-0472">Membrane</keyword>
<dbReference type="GO" id="GO:0005886">
    <property type="term" value="C:plasma membrane"/>
    <property type="evidence" value="ECO:0007669"/>
    <property type="project" value="UniProtKB-SubCell"/>
</dbReference>
<dbReference type="AlphaFoldDB" id="A0A6I7HKT8"/>
<feature type="transmembrane region" description="Helical" evidence="8">
    <location>
        <begin position="133"/>
        <end position="153"/>
    </location>
</feature>
<evidence type="ECO:0000256" key="4">
    <source>
        <dbReference type="ARBA" id="ARBA00022519"/>
    </source>
</evidence>
<dbReference type="PROSITE" id="PS50928">
    <property type="entry name" value="ABC_TM1"/>
    <property type="match status" value="1"/>
</dbReference>
<comment type="subcellular location">
    <subcellularLocation>
        <location evidence="1">Cell inner membrane</location>
        <topology evidence="1">Multi-pass membrane protein</topology>
    </subcellularLocation>
    <subcellularLocation>
        <location evidence="8">Cell membrane</location>
        <topology evidence="8">Multi-pass membrane protein</topology>
    </subcellularLocation>
</comment>
<reference evidence="10 11" key="1">
    <citation type="submission" date="2018-07" db="EMBL/GenBank/DDBJ databases">
        <title>Genomic Encyclopedia of Type Strains, Phase IV (KMG-IV): sequencing the most valuable type-strain genomes for metagenomic binning, comparative biology and taxonomic classification.</title>
        <authorList>
            <person name="Goeker M."/>
        </authorList>
    </citation>
    <scope>NUCLEOTIDE SEQUENCE [LARGE SCALE GENOMIC DNA]</scope>
    <source>
        <strain evidence="10 11">DSM 25528</strain>
    </source>
</reference>
<evidence type="ECO:0000256" key="3">
    <source>
        <dbReference type="ARBA" id="ARBA00022475"/>
    </source>
</evidence>
<dbReference type="Proteomes" id="UP000252582">
    <property type="component" value="Unassembled WGS sequence"/>
</dbReference>
<evidence type="ECO:0000256" key="6">
    <source>
        <dbReference type="ARBA" id="ARBA00022989"/>
    </source>
</evidence>
<dbReference type="InterPro" id="IPR000515">
    <property type="entry name" value="MetI-like"/>
</dbReference>
<evidence type="ECO:0000256" key="2">
    <source>
        <dbReference type="ARBA" id="ARBA00022448"/>
    </source>
</evidence>
<feature type="domain" description="ABC transmembrane type-1" evidence="9">
    <location>
        <begin position="62"/>
        <end position="250"/>
    </location>
</feature>
<keyword evidence="11" id="KW-1185">Reference proteome</keyword>
<feature type="transmembrane region" description="Helical" evidence="8">
    <location>
        <begin position="228"/>
        <end position="250"/>
    </location>
</feature>
<keyword evidence="4" id="KW-0997">Cell inner membrane</keyword>